<keyword evidence="2" id="KW-0732">Signal</keyword>
<feature type="domain" description="Transglutaminase-like" evidence="3">
    <location>
        <begin position="279"/>
        <end position="391"/>
    </location>
</feature>
<dbReference type="InterPro" id="IPR019690">
    <property type="entry name" value="DUF2569"/>
</dbReference>
<dbReference type="InterPro" id="IPR024618">
    <property type="entry name" value="DUF3857"/>
</dbReference>
<dbReference type="AlphaFoldDB" id="A3XKN7"/>
<dbReference type="InterPro" id="IPR002931">
    <property type="entry name" value="Transglutaminase-like"/>
</dbReference>
<keyword evidence="6" id="KW-1185">Reference proteome</keyword>
<dbReference type="Pfam" id="PF10754">
    <property type="entry name" value="DUF2569"/>
    <property type="match status" value="1"/>
</dbReference>
<accession>A3XKN7</accession>
<dbReference type="SUPFAM" id="SSF54001">
    <property type="entry name" value="Cysteine proteinases"/>
    <property type="match status" value="1"/>
</dbReference>
<dbReference type="RefSeq" id="WP_009778797.1">
    <property type="nucleotide sequence ID" value="NZ_CH672395.1"/>
</dbReference>
<organism evidence="5 6">
    <name type="scientific">Leeuwenhoekiella blandensis (strain CECT 7118 / CCUG 51940 / KCTC 22103 / MED217)</name>
    <name type="common">Flavobacterium sp. (strain MED217)</name>
    <dbReference type="NCBI Taxonomy" id="398720"/>
    <lineage>
        <taxon>Bacteria</taxon>
        <taxon>Pseudomonadati</taxon>
        <taxon>Bacteroidota</taxon>
        <taxon>Flavobacteriia</taxon>
        <taxon>Flavobacteriales</taxon>
        <taxon>Flavobacteriaceae</taxon>
        <taxon>Leeuwenhoekiella</taxon>
    </lineage>
</organism>
<dbReference type="InterPro" id="IPR038765">
    <property type="entry name" value="Papain-like_cys_pep_sf"/>
</dbReference>
<dbReference type="eggNOG" id="COG1305">
    <property type="taxonomic scope" value="Bacteria"/>
</dbReference>
<evidence type="ECO:0000256" key="1">
    <source>
        <dbReference type="SAM" id="Phobius"/>
    </source>
</evidence>
<dbReference type="EMBL" id="AANC01000003">
    <property type="protein sequence ID" value="EAQ49886.1"/>
    <property type="molecule type" value="Genomic_DNA"/>
</dbReference>
<feature type="transmembrane region" description="Helical" evidence="1">
    <location>
        <begin position="737"/>
        <end position="763"/>
    </location>
</feature>
<dbReference type="Pfam" id="PF01841">
    <property type="entry name" value="Transglut_core"/>
    <property type="match status" value="1"/>
</dbReference>
<dbReference type="STRING" id="398720.MED217_02010"/>
<feature type="transmembrane region" description="Helical" evidence="1">
    <location>
        <begin position="652"/>
        <end position="676"/>
    </location>
</feature>
<feature type="domain" description="DUF3857" evidence="4">
    <location>
        <begin position="62"/>
        <end position="228"/>
    </location>
</feature>
<keyword evidence="1" id="KW-1133">Transmembrane helix</keyword>
<dbReference type="Gene3D" id="2.60.40.3140">
    <property type="match status" value="1"/>
</dbReference>
<dbReference type="Gene3D" id="3.10.620.30">
    <property type="match status" value="1"/>
</dbReference>
<evidence type="ECO:0000259" key="4">
    <source>
        <dbReference type="Pfam" id="PF12969"/>
    </source>
</evidence>
<feature type="transmembrane region" description="Helical" evidence="1">
    <location>
        <begin position="775"/>
        <end position="796"/>
    </location>
</feature>
<comment type="caution">
    <text evidence="5">The sequence shown here is derived from an EMBL/GenBank/DDBJ whole genome shotgun (WGS) entry which is preliminary data.</text>
</comment>
<feature type="transmembrane region" description="Helical" evidence="1">
    <location>
        <begin position="808"/>
        <end position="828"/>
    </location>
</feature>
<evidence type="ECO:0000259" key="3">
    <source>
        <dbReference type="Pfam" id="PF01841"/>
    </source>
</evidence>
<dbReference type="Proteomes" id="UP000001601">
    <property type="component" value="Unassembled WGS sequence"/>
</dbReference>
<evidence type="ECO:0000313" key="6">
    <source>
        <dbReference type="Proteomes" id="UP000001601"/>
    </source>
</evidence>
<sequence length="860" mass="99045">MLKQLLVRFLFFLSFFQITAQNFYQKATPDWVAPITPDYSATANGQESSGFYYLLLDDQYHAGEEAYYERYAYKITAKAGIQEMSDISIEFDPEYQRVIVHKLNVIRNGKIINKLIIDDFKIIQREEDLERHLYNGRVTAINHLYDIREGDIIDYAYTTIGRNPIHKGNFGTTFYLQHTVPIAQIHLAIFKPKDYFLDYKTKNGAPQPKINQIKDHTRYSWSATNTEAILYESNTPIWYFPAATVELSTFKSWAAVAKHYNSFYKISSQERSNIKREANHLIKDAQTRSDSLTALIRFVQDDIRYLGFENGLNSFKPSKPIEVLKRRFGDCKDKALLLSTLLQSYGIAANPILVNSTYGKNIDEKLPSPFAFDHCIVQYKTEQGKYAYIDPTISDQGGDLQTIYYPNYYYGLVLDESTTTLTKLEKAKKPKTSLIETFSLDQIGGGAVLDIETVYYGGDADDMRPYLSTNSTASIQKDYTEFYSKLYPNIKVNKEVEIFDDRKNNMIKVVENYKIDSLWQPLLDNEQIISTSFYPSTLENMLYPVTTSNRTMPYLVNETANFEHKTKVYFPESWNIKNESFNIHNPGFSYSYDIKYKNAALEIIHNYEGKKDYLEPNQVSKYLEAHKKIQNQINYQLTYDRSALDLSKVANAGYTLTISIIIFGILLSAIVCWFLFSTYDVPCNVKERWHQPIGGWVAFFGIGIVLTPIILLSTLIFNQDLHLTSSEWELLFSNNLGYGILGVLEVLYNSIYFVFSLFVAILFFKKRSIAPRMIIIMNTVAIIFFAIDSLLILEFNEELATAPAKQQAFLEIGVNAVRGLIVILYFSLSERVKHTFVKTLHQQENKQEFVNVSEPEMSSS</sequence>
<feature type="transmembrane region" description="Helical" evidence="1">
    <location>
        <begin position="696"/>
        <end position="717"/>
    </location>
</feature>
<feature type="chain" id="PRO_5002663678" evidence="2">
    <location>
        <begin position="21"/>
        <end position="860"/>
    </location>
</feature>
<protein>
    <submittedName>
        <fullName evidence="5">Transglutaminase-like enzyme</fullName>
    </submittedName>
</protein>
<dbReference type="OrthoDB" id="8595007at2"/>
<reference evidence="5 6" key="1">
    <citation type="journal article" date="2007" name="Nature">
        <title>Light stimulates growth of proteorhodopsin-containing marine Flavobacteria.</title>
        <authorList>
            <person name="Gomez-Consarnau L."/>
            <person name="Gonzalez J.M."/>
            <person name="Coll-Llado M."/>
            <person name="Gourdon P."/>
            <person name="Pascher T."/>
            <person name="Neutze R."/>
            <person name="Pedros-Alio C."/>
            <person name="Pinhassi J."/>
        </authorList>
    </citation>
    <scope>NUCLEOTIDE SEQUENCE [LARGE SCALE GENOMIC DNA]</scope>
    <source>
        <strain evidence="5 6">MED217</strain>
    </source>
</reference>
<proteinExistence type="predicted"/>
<dbReference type="HOGENOM" id="CLU_016232_0_0_10"/>
<dbReference type="Pfam" id="PF12969">
    <property type="entry name" value="DUF3857"/>
    <property type="match status" value="1"/>
</dbReference>
<feature type="signal peptide" evidence="2">
    <location>
        <begin position="1"/>
        <end position="20"/>
    </location>
</feature>
<name>A3XKN7_LEEBM</name>
<keyword evidence="1" id="KW-0812">Transmembrane</keyword>
<keyword evidence="1" id="KW-0472">Membrane</keyword>
<gene>
    <name evidence="5" type="ORF">MED217_02010</name>
</gene>
<evidence type="ECO:0000313" key="5">
    <source>
        <dbReference type="EMBL" id="EAQ49886.1"/>
    </source>
</evidence>
<evidence type="ECO:0000256" key="2">
    <source>
        <dbReference type="SAM" id="SignalP"/>
    </source>
</evidence>